<evidence type="ECO:0000256" key="2">
    <source>
        <dbReference type="ARBA" id="ARBA00022553"/>
    </source>
</evidence>
<organism evidence="6">
    <name type="scientific">Dendromus rat paramyxovirus</name>
    <dbReference type="NCBI Taxonomy" id="3141873"/>
    <lineage>
        <taxon>Viruses</taxon>
        <taxon>Riboviria</taxon>
        <taxon>Orthornavirae</taxon>
        <taxon>Negarnaviricota</taxon>
        <taxon>Haploviricotina</taxon>
        <taxon>Monjiviricetes</taxon>
        <taxon>Mononegavirales</taxon>
        <taxon>Paramyxoviridae</taxon>
    </lineage>
</organism>
<keyword evidence="2" id="KW-0597">Phosphoprotein</keyword>
<evidence type="ECO:0000313" key="6">
    <source>
        <dbReference type="EMBL" id="XBH24257.1"/>
    </source>
</evidence>
<protein>
    <recommendedName>
        <fullName evidence="1">Phosphoprotein</fullName>
    </recommendedName>
</protein>
<feature type="compositionally biased region" description="Basic and acidic residues" evidence="4">
    <location>
        <begin position="143"/>
        <end position="154"/>
    </location>
</feature>
<evidence type="ECO:0000259" key="5">
    <source>
        <dbReference type="Pfam" id="PF14313"/>
    </source>
</evidence>
<feature type="domain" description="Phosphoprotein P soyouz module" evidence="5">
    <location>
        <begin position="1"/>
        <end position="54"/>
    </location>
</feature>
<feature type="region of interest" description="Disordered" evidence="4">
    <location>
        <begin position="34"/>
        <end position="186"/>
    </location>
</feature>
<dbReference type="Pfam" id="PF14313">
    <property type="entry name" value="Soyouz_module"/>
    <property type="match status" value="1"/>
</dbReference>
<accession>A0AAU7E3K3</accession>
<proteinExistence type="predicted"/>
<dbReference type="InterPro" id="IPR025909">
    <property type="entry name" value="Soyouz_module"/>
</dbReference>
<dbReference type="EMBL" id="PP712045">
    <property type="protein sequence ID" value="XBH24257.1"/>
    <property type="molecule type" value="Viral_cRNA"/>
</dbReference>
<dbReference type="InterPro" id="IPR004897">
    <property type="entry name" value="P/V_Pprotein_paramyxoviral"/>
</dbReference>
<dbReference type="Gene3D" id="6.10.250.2490">
    <property type="match status" value="1"/>
</dbReference>
<keyword evidence="3" id="KW-0693">Viral RNA replication</keyword>
<evidence type="ECO:0000256" key="1">
    <source>
        <dbReference type="ARBA" id="ARBA00020572"/>
    </source>
</evidence>
<sequence>MSGFTTTELNKLVSDGIETINFLQQNKEECKKTYGRSAIEKPTTRERTAAWEAVRLKTSKDSGPESGSMGGKEDGDEDKGPGNSRPDRPPRNKNKNKKSSSEQSGEIYHYEDGDDSDTIGNNSGDRRDSSNRPGSDEIQGNPEPERAQEHKRSSADSGCYVGTEEVTIDDVTMGDDYPDVQDGRAPQNLKIADPDVLGEVLSEESSKMNKRLRGITKIEFQSDQENAAVGGIKKGTGGNTPSTPLVGGRSSENGAIPSVLGSQLYPDKTNVSAENVPEFAPNASMMNTTHLTAALSHEESADSQKLDMIIKALSNIETKLAIIPEIKEEIKNIHKRINHLSLGLSTVEGYIKDMMIIIPGSGKADNNQDQEVNPDLRAVIGRDKTRGLKEVKEEKVIFEKIEGDLPNPERVDKKYLTEELDFTKSNAANFKPTSDYPSLKVMQGIIDNWVKDPKVVKKLKDWLMSVYADSDPEVLHRTLCEAIEKYNRKANYA</sequence>
<reference evidence="6" key="2">
    <citation type="submission" date="2024-02" db="EMBL/GenBank/DDBJ databases">
        <authorList>
            <person name="Hu B."/>
        </authorList>
    </citation>
    <scope>NUCLEOTIDE SEQUENCE</scope>
    <source>
        <strain evidence="6">9A/Kenya/19BR182KID/2019</strain>
    </source>
</reference>
<dbReference type="Gene3D" id="1.20.5.110">
    <property type="match status" value="1"/>
</dbReference>
<feature type="compositionally biased region" description="Basic and acidic residues" evidence="4">
    <location>
        <begin position="34"/>
        <end position="63"/>
    </location>
</feature>
<evidence type="ECO:0000256" key="4">
    <source>
        <dbReference type="SAM" id="MobiDB-lite"/>
    </source>
</evidence>
<name>A0AAU7E3K3_9MONO</name>
<feature type="region of interest" description="Disordered" evidence="4">
    <location>
        <begin position="229"/>
        <end position="261"/>
    </location>
</feature>
<evidence type="ECO:0000256" key="3">
    <source>
        <dbReference type="ARBA" id="ARBA00022953"/>
    </source>
</evidence>
<reference evidence="6" key="1">
    <citation type="journal article" date="2024" name="Microbiome">
        <title>Substantial viral diversity in bats and rodents from East Africa: insights into evolution, recombination, and cocirculation.</title>
        <authorList>
            <person name="Wang D."/>
            <person name="Yang X."/>
            <person name="Ren Z."/>
            <person name="Hu B."/>
            <person name="Zhao H."/>
            <person name="Yang K."/>
            <person name="Shi P."/>
            <person name="Zhang Z."/>
            <person name="Feng Q."/>
            <person name="Nawenja C.V."/>
            <person name="Obanda V."/>
            <person name="Robert K."/>
            <person name="Nalikka B."/>
            <person name="Waruhiu C.N."/>
            <person name="Ochola G.O."/>
            <person name="Onyuok S.O."/>
            <person name="Ochieng H."/>
            <person name="Li B."/>
            <person name="Zhu Y."/>
            <person name="Si H."/>
            <person name="Yin J."/>
            <person name="Kristiansen K."/>
            <person name="Jin X."/>
            <person name="Xu X."/>
            <person name="Xiao M."/>
            <person name="Agwanda B."/>
            <person name="Ommeh S."/>
            <person name="Li J."/>
            <person name="Shi Z.L."/>
        </authorList>
    </citation>
    <scope>NUCLEOTIDE SEQUENCE</scope>
    <source>
        <strain evidence="6">9A/Kenya/19BR182KID/2019</strain>
    </source>
</reference>
<dbReference type="Pfam" id="PF03210">
    <property type="entry name" value="Paramyx_P_V_C"/>
    <property type="match status" value="1"/>
</dbReference>
<feature type="compositionally biased region" description="Acidic residues" evidence="4">
    <location>
        <begin position="166"/>
        <end position="179"/>
    </location>
</feature>